<dbReference type="InterPro" id="IPR029058">
    <property type="entry name" value="AB_hydrolase_fold"/>
</dbReference>
<reference evidence="2 3" key="1">
    <citation type="submission" date="2024-10" db="EMBL/GenBank/DDBJ databases">
        <title>The Natural Products Discovery Center: Release of the First 8490 Sequenced Strains for Exploring Actinobacteria Biosynthetic Diversity.</title>
        <authorList>
            <person name="Kalkreuter E."/>
            <person name="Kautsar S.A."/>
            <person name="Yang D."/>
            <person name="Bader C.D."/>
            <person name="Teijaro C.N."/>
            <person name="Fluegel L."/>
            <person name="Davis C.M."/>
            <person name="Simpson J.R."/>
            <person name="Lauterbach L."/>
            <person name="Steele A.D."/>
            <person name="Gui C."/>
            <person name="Meng S."/>
            <person name="Li G."/>
            <person name="Viehrig K."/>
            <person name="Ye F."/>
            <person name="Su P."/>
            <person name="Kiefer A.F."/>
            <person name="Nichols A."/>
            <person name="Cepeda A.J."/>
            <person name="Yan W."/>
            <person name="Fan B."/>
            <person name="Jiang Y."/>
            <person name="Adhikari A."/>
            <person name="Zheng C.-J."/>
            <person name="Schuster L."/>
            <person name="Cowan T.M."/>
            <person name="Smanski M.J."/>
            <person name="Chevrette M.G."/>
            <person name="De Carvalho L.P.S."/>
            <person name="Shen B."/>
        </authorList>
    </citation>
    <scope>NUCLEOTIDE SEQUENCE [LARGE SCALE GENOMIC DNA]</scope>
    <source>
        <strain evidence="2 3">NPDC053399</strain>
    </source>
</reference>
<keyword evidence="3" id="KW-1185">Reference proteome</keyword>
<dbReference type="EMBL" id="JBITYG010000002">
    <property type="protein sequence ID" value="MFI9100473.1"/>
    <property type="molecule type" value="Genomic_DNA"/>
</dbReference>
<dbReference type="Pfam" id="PF01738">
    <property type="entry name" value="DLH"/>
    <property type="match status" value="1"/>
</dbReference>
<proteinExistence type="predicted"/>
<dbReference type="PANTHER" id="PTHR46623:SF6">
    <property type="entry name" value="ALPHA_BETA-HYDROLASES SUPERFAMILY PROTEIN"/>
    <property type="match status" value="1"/>
</dbReference>
<evidence type="ECO:0000259" key="1">
    <source>
        <dbReference type="Pfam" id="PF01738"/>
    </source>
</evidence>
<dbReference type="InterPro" id="IPR002925">
    <property type="entry name" value="Dienelactn_hydro"/>
</dbReference>
<dbReference type="EC" id="3.1.-.-" evidence="2"/>
<organism evidence="2 3">
    <name type="scientific">Streptomyces fildesensis</name>
    <dbReference type="NCBI Taxonomy" id="375757"/>
    <lineage>
        <taxon>Bacteria</taxon>
        <taxon>Bacillati</taxon>
        <taxon>Actinomycetota</taxon>
        <taxon>Actinomycetes</taxon>
        <taxon>Kitasatosporales</taxon>
        <taxon>Streptomycetaceae</taxon>
        <taxon>Streptomyces</taxon>
    </lineage>
</organism>
<dbReference type="InterPro" id="IPR051049">
    <property type="entry name" value="Dienelactone_hydrolase-like"/>
</dbReference>
<dbReference type="PANTHER" id="PTHR46623">
    <property type="entry name" value="CARBOXYMETHYLENEBUTENOLIDASE-RELATED"/>
    <property type="match status" value="1"/>
</dbReference>
<dbReference type="SUPFAM" id="SSF53474">
    <property type="entry name" value="alpha/beta-Hydrolases"/>
    <property type="match status" value="1"/>
</dbReference>
<dbReference type="Proteomes" id="UP001614394">
    <property type="component" value="Unassembled WGS sequence"/>
</dbReference>
<sequence>MAFEIVKENITIPSGDGSMAAHLVRPQAPGNYPGVVVAFEIFGLTAHIRDVAERIARLGHTVIVPDFYHRAGTGIDFTDDPDGRRKGLELSGRLTREEALEDIRAAVDQLRGAELGAPSVGMVGFSFGGHLAYLAATQFDLAATAVFYAGWLASSDIGLGRPEPTLELTEGIAEHGGRLAFFVGDEDHAVPAADRAAIGARLAEAGVRHEITVYPGIPHGFFCDVRDTYRKEAADDAWIRVQELFAAELPRPA</sequence>
<keyword evidence="2" id="KW-0378">Hydrolase</keyword>
<evidence type="ECO:0000313" key="2">
    <source>
        <dbReference type="EMBL" id="MFI9100473.1"/>
    </source>
</evidence>
<accession>A0ABW8C321</accession>
<comment type="caution">
    <text evidence="2">The sequence shown here is derived from an EMBL/GenBank/DDBJ whole genome shotgun (WGS) entry which is preliminary data.</text>
</comment>
<evidence type="ECO:0000313" key="3">
    <source>
        <dbReference type="Proteomes" id="UP001614394"/>
    </source>
</evidence>
<dbReference type="RefSeq" id="WP_399645692.1">
    <property type="nucleotide sequence ID" value="NZ_JBITYG010000002.1"/>
</dbReference>
<name>A0ABW8C321_9ACTN</name>
<feature type="domain" description="Dienelactone hydrolase" evidence="1">
    <location>
        <begin position="19"/>
        <end position="247"/>
    </location>
</feature>
<gene>
    <name evidence="2" type="ORF">ACIGXA_08090</name>
</gene>
<dbReference type="Gene3D" id="3.40.50.1820">
    <property type="entry name" value="alpha/beta hydrolase"/>
    <property type="match status" value="1"/>
</dbReference>
<protein>
    <submittedName>
        <fullName evidence="2">Dienelactone hydrolase family protein</fullName>
        <ecNumber evidence="2">3.1.-.-</ecNumber>
    </submittedName>
</protein>
<dbReference type="GO" id="GO:0016787">
    <property type="term" value="F:hydrolase activity"/>
    <property type="evidence" value="ECO:0007669"/>
    <property type="project" value="UniProtKB-KW"/>
</dbReference>